<dbReference type="NCBIfam" id="NF009475">
    <property type="entry name" value="PRK12838.1"/>
    <property type="match status" value="1"/>
</dbReference>
<dbReference type="Proteomes" id="UP000297839">
    <property type="component" value="Unassembled WGS sequence"/>
</dbReference>
<keyword evidence="16" id="KW-1185">Reference proteome</keyword>
<evidence type="ECO:0000256" key="4">
    <source>
        <dbReference type="ARBA" id="ARBA00022571"/>
    </source>
</evidence>
<dbReference type="Gene3D" id="3.50.30.20">
    <property type="entry name" value="Carbamoyl-phosphate synthase small subunit, N-terminal domain"/>
    <property type="match status" value="1"/>
</dbReference>
<keyword evidence="6 13" id="KW-0028">Amino-acid biosynthesis</keyword>
<dbReference type="InterPro" id="IPR029062">
    <property type="entry name" value="Class_I_gatase-like"/>
</dbReference>
<evidence type="ECO:0000256" key="7">
    <source>
        <dbReference type="ARBA" id="ARBA00022741"/>
    </source>
</evidence>
<dbReference type="GO" id="GO:0006526">
    <property type="term" value="P:L-arginine biosynthetic process"/>
    <property type="evidence" value="ECO:0007669"/>
    <property type="project" value="UniProtKB-UniRule"/>
</dbReference>
<name>A0A4Z0CAT6_9BURK</name>
<evidence type="ECO:0000256" key="10">
    <source>
        <dbReference type="ARBA" id="ARBA00022975"/>
    </source>
</evidence>
<dbReference type="InterPro" id="IPR050472">
    <property type="entry name" value="Anth_synth/Amidotransfase"/>
</dbReference>
<dbReference type="SMART" id="SM01097">
    <property type="entry name" value="CPSase_sm_chain"/>
    <property type="match status" value="1"/>
</dbReference>
<dbReference type="GO" id="GO:0004359">
    <property type="term" value="F:glutaminase activity"/>
    <property type="evidence" value="ECO:0007669"/>
    <property type="project" value="RHEA"/>
</dbReference>
<comment type="catalytic activity">
    <reaction evidence="11 13">
        <text>hydrogencarbonate + L-glutamine + 2 ATP + H2O = carbamoyl phosphate + L-glutamate + 2 ADP + phosphate + 2 H(+)</text>
        <dbReference type="Rhea" id="RHEA:18633"/>
        <dbReference type="ChEBI" id="CHEBI:15377"/>
        <dbReference type="ChEBI" id="CHEBI:15378"/>
        <dbReference type="ChEBI" id="CHEBI:17544"/>
        <dbReference type="ChEBI" id="CHEBI:29985"/>
        <dbReference type="ChEBI" id="CHEBI:30616"/>
        <dbReference type="ChEBI" id="CHEBI:43474"/>
        <dbReference type="ChEBI" id="CHEBI:58228"/>
        <dbReference type="ChEBI" id="CHEBI:58359"/>
        <dbReference type="ChEBI" id="CHEBI:456216"/>
        <dbReference type="EC" id="6.3.5.5"/>
    </reaction>
</comment>
<keyword evidence="9 13" id="KW-0315">Glutamine amidotransferase</keyword>
<dbReference type="PRINTS" id="PR00096">
    <property type="entry name" value="GATASE"/>
</dbReference>
<feature type="binding site" evidence="13">
    <location>
        <position position="280"/>
    </location>
    <ligand>
        <name>L-glutamine</name>
        <dbReference type="ChEBI" id="CHEBI:58359"/>
    </ligand>
</feature>
<dbReference type="GO" id="GO:0006207">
    <property type="term" value="P:'de novo' pyrimidine nucleobase biosynthetic process"/>
    <property type="evidence" value="ECO:0007669"/>
    <property type="project" value="InterPro"/>
</dbReference>
<evidence type="ECO:0000256" key="9">
    <source>
        <dbReference type="ARBA" id="ARBA00022962"/>
    </source>
</evidence>
<dbReference type="GO" id="GO:0005524">
    <property type="term" value="F:ATP binding"/>
    <property type="evidence" value="ECO:0007669"/>
    <property type="project" value="UniProtKB-UniRule"/>
</dbReference>
<dbReference type="RefSeq" id="WP_135247960.1">
    <property type="nucleotide sequence ID" value="NZ_SMLK01000001.1"/>
</dbReference>
<dbReference type="InterPro" id="IPR002474">
    <property type="entry name" value="CarbamoylP_synth_ssu_N"/>
</dbReference>
<evidence type="ECO:0000256" key="8">
    <source>
        <dbReference type="ARBA" id="ARBA00022840"/>
    </source>
</evidence>
<feature type="binding site" evidence="13">
    <location>
        <position position="253"/>
    </location>
    <ligand>
        <name>L-glutamine</name>
        <dbReference type="ChEBI" id="CHEBI:58359"/>
    </ligand>
</feature>
<dbReference type="NCBIfam" id="TIGR01368">
    <property type="entry name" value="CPSaseIIsmall"/>
    <property type="match status" value="1"/>
</dbReference>
<comment type="pathway">
    <text evidence="1 13">Pyrimidine metabolism; UMP biosynthesis via de novo pathway; (S)-dihydroorotate from bicarbonate: step 1/3.</text>
</comment>
<feature type="active site" evidence="13">
    <location>
        <position position="365"/>
    </location>
</feature>
<feature type="region of interest" description="CPSase" evidence="13">
    <location>
        <begin position="1"/>
        <end position="202"/>
    </location>
</feature>
<feature type="active site" description="Nucleophile" evidence="13">
    <location>
        <position position="279"/>
    </location>
</feature>
<sequence>MLLSQQRALPPALLALADGTVFPGTSIGAAGTTTGEVVFNTAITGYQEILTDPSYAQQIVTLTYPHIGNYGVNEEDVEAAKVYAAGLIIRDLPLVASNFRSHLTLTEYLQRENTVGIADIDTRKLTRILRTKGAQSGCLVGLKPGEEIAPGLIERAVAEARKAPAMNGLDLAKVVSVDKDYGWDQTEWQLGAGYGHLDQPKYHVVAFDYGVKKNILRMLAERGCKVTVVPAQTPAAEVKKLKPDGVFLSNGPGDPEPCDYAIAATKELIEDGYPTFGICLGHQIMALASGAKTFKMKFGHHGANHPVKDLDNGRVSITSQNHGFAVDEKTLPANMRATHVSLFDGTLQGLERTDKPAFCFQGHPEASPGPHDIGYLFDKFTGLMDQKK</sequence>
<feature type="binding site" evidence="13">
    <location>
        <position position="321"/>
    </location>
    <ligand>
        <name>L-glutamine</name>
        <dbReference type="ChEBI" id="CHEBI:58359"/>
    </ligand>
</feature>
<dbReference type="PRINTS" id="PR00099">
    <property type="entry name" value="CPSGATASE"/>
</dbReference>
<dbReference type="OrthoDB" id="9804328at2"/>
<dbReference type="InterPro" id="IPR017926">
    <property type="entry name" value="GATASE"/>
</dbReference>
<dbReference type="EMBL" id="SMLK01000001">
    <property type="protein sequence ID" value="TFZ08022.1"/>
    <property type="molecule type" value="Genomic_DNA"/>
</dbReference>
<dbReference type="FunFam" id="3.40.50.880:FF:000011">
    <property type="entry name" value="Carbamoyl-phosphate synthase small chain"/>
    <property type="match status" value="1"/>
</dbReference>
<feature type="binding site" evidence="13">
    <location>
        <position position="283"/>
    </location>
    <ligand>
        <name>L-glutamine</name>
        <dbReference type="ChEBI" id="CHEBI:58359"/>
    </ligand>
</feature>
<keyword evidence="5 13" id="KW-0436">Ligase</keyword>
<dbReference type="PANTHER" id="PTHR43418:SF7">
    <property type="entry name" value="CARBAMOYL-PHOSPHATE SYNTHASE SMALL CHAIN"/>
    <property type="match status" value="1"/>
</dbReference>
<dbReference type="Pfam" id="PF00988">
    <property type="entry name" value="CPSase_sm_chain"/>
    <property type="match status" value="1"/>
</dbReference>
<evidence type="ECO:0000259" key="14">
    <source>
        <dbReference type="SMART" id="SM01097"/>
    </source>
</evidence>
<evidence type="ECO:0000256" key="2">
    <source>
        <dbReference type="ARBA" id="ARBA00005077"/>
    </source>
</evidence>
<evidence type="ECO:0000256" key="6">
    <source>
        <dbReference type="ARBA" id="ARBA00022605"/>
    </source>
</evidence>
<dbReference type="HAMAP" id="MF_01209">
    <property type="entry name" value="CPSase_S_chain"/>
    <property type="match status" value="1"/>
</dbReference>
<comment type="pathway">
    <text evidence="2 13">Amino-acid biosynthesis; L-arginine biosynthesis; carbamoyl phosphate from bicarbonate: step 1/1.</text>
</comment>
<comment type="similarity">
    <text evidence="3 13">Belongs to the CarA family.</text>
</comment>
<dbReference type="GO" id="GO:0006541">
    <property type="term" value="P:glutamine metabolic process"/>
    <property type="evidence" value="ECO:0007669"/>
    <property type="project" value="InterPro"/>
</dbReference>
<dbReference type="SUPFAM" id="SSF52317">
    <property type="entry name" value="Class I glutamine amidotransferase-like"/>
    <property type="match status" value="1"/>
</dbReference>
<comment type="function">
    <text evidence="13">Small subunit of the glutamine-dependent carbamoyl phosphate synthetase (CPSase). CPSase catalyzes the formation of carbamoyl phosphate from the ammonia moiety of glutamine, carbonate, and phosphate donated by ATP, constituting the first step of 2 biosynthetic pathways, one leading to arginine and/or urea and the other to pyrimidine nucleotides. The small subunit (glutamine amidotransferase) binds and cleaves glutamine to supply the large subunit with the substrate ammonia.</text>
</comment>
<evidence type="ECO:0000256" key="13">
    <source>
        <dbReference type="HAMAP-Rule" id="MF_01209"/>
    </source>
</evidence>
<proteinExistence type="inferred from homology"/>
<keyword evidence="7 13" id="KW-0547">Nucleotide-binding</keyword>
<feature type="binding site" evidence="13">
    <location>
        <position position="54"/>
    </location>
    <ligand>
        <name>L-glutamine</name>
        <dbReference type="ChEBI" id="CHEBI:58359"/>
    </ligand>
</feature>
<accession>A0A4Z0CAT6</accession>
<dbReference type="PANTHER" id="PTHR43418">
    <property type="entry name" value="MULTIFUNCTIONAL TRYPTOPHAN BIOSYNTHESIS PROTEIN-RELATED"/>
    <property type="match status" value="1"/>
</dbReference>
<dbReference type="Pfam" id="PF00117">
    <property type="entry name" value="GATase"/>
    <property type="match status" value="1"/>
</dbReference>
<feature type="binding site" evidence="13">
    <location>
        <position position="251"/>
    </location>
    <ligand>
        <name>L-glutamine</name>
        <dbReference type="ChEBI" id="CHEBI:58359"/>
    </ligand>
</feature>
<dbReference type="EC" id="6.3.5.5" evidence="13"/>
<comment type="subunit">
    <text evidence="13">Composed of two chains; the small (or glutamine) chain promotes the hydrolysis of glutamine to ammonia, which is used by the large (or ammonia) chain to synthesize carbamoyl phosphate. Tetramer of heterodimers (alpha,beta)4.</text>
</comment>
<keyword evidence="8 13" id="KW-0067">ATP-binding</keyword>
<dbReference type="CDD" id="cd01744">
    <property type="entry name" value="GATase1_CPSase"/>
    <property type="match status" value="1"/>
</dbReference>
<protein>
    <recommendedName>
        <fullName evidence="13">Carbamoyl phosphate synthase small chain</fullName>
        <ecNumber evidence="13">6.3.5.5</ecNumber>
    </recommendedName>
    <alternativeName>
        <fullName evidence="13">Carbamoyl phosphate synthetase glutamine chain</fullName>
    </alternativeName>
</protein>
<dbReference type="AlphaFoldDB" id="A0A4Z0CAT6"/>
<feature type="active site" evidence="13">
    <location>
        <position position="363"/>
    </location>
</feature>
<evidence type="ECO:0000256" key="3">
    <source>
        <dbReference type="ARBA" id="ARBA00007800"/>
    </source>
</evidence>
<dbReference type="InterPro" id="IPR036480">
    <property type="entry name" value="CarbP_synth_ssu_N_sf"/>
</dbReference>
<keyword evidence="4 13" id="KW-0055">Arginine biosynthesis</keyword>
<dbReference type="GO" id="GO:0044205">
    <property type="term" value="P:'de novo' UMP biosynthetic process"/>
    <property type="evidence" value="ECO:0007669"/>
    <property type="project" value="UniProtKB-UniRule"/>
</dbReference>
<keyword evidence="10 13" id="KW-0665">Pyrimidine biosynthesis</keyword>
<dbReference type="UniPathway" id="UPA00070">
    <property type="reaction ID" value="UER00115"/>
</dbReference>
<evidence type="ECO:0000256" key="5">
    <source>
        <dbReference type="ARBA" id="ARBA00022598"/>
    </source>
</evidence>
<dbReference type="InterPro" id="IPR035686">
    <property type="entry name" value="CPSase_GATase1"/>
</dbReference>
<evidence type="ECO:0000256" key="1">
    <source>
        <dbReference type="ARBA" id="ARBA00004812"/>
    </source>
</evidence>
<evidence type="ECO:0000256" key="11">
    <source>
        <dbReference type="ARBA" id="ARBA00048816"/>
    </source>
</evidence>
<dbReference type="GO" id="GO:0004088">
    <property type="term" value="F:carbamoyl-phosphate synthase (glutamine-hydrolyzing) activity"/>
    <property type="evidence" value="ECO:0007669"/>
    <property type="project" value="UniProtKB-UniRule"/>
</dbReference>
<dbReference type="Gene3D" id="3.40.50.880">
    <property type="match status" value="1"/>
</dbReference>
<dbReference type="UniPathway" id="UPA00068">
    <property type="reaction ID" value="UER00171"/>
</dbReference>
<evidence type="ECO:0000313" key="16">
    <source>
        <dbReference type="Proteomes" id="UP000297839"/>
    </source>
</evidence>
<reference evidence="15 16" key="1">
    <citation type="submission" date="2019-03" db="EMBL/GenBank/DDBJ databases">
        <title>Ramlibacter sp. 18x22-1, whole genome shotgun sequence.</title>
        <authorList>
            <person name="Zhang X."/>
            <person name="Feng G."/>
            <person name="Zhu H."/>
        </authorList>
    </citation>
    <scope>NUCLEOTIDE SEQUENCE [LARGE SCALE GENOMIC DNA]</scope>
    <source>
        <strain evidence="15 16">18x22-1</strain>
    </source>
</reference>
<dbReference type="FunFam" id="3.50.30.20:FF:000001">
    <property type="entry name" value="Carbamoyl-phosphate synthase small chain"/>
    <property type="match status" value="1"/>
</dbReference>
<dbReference type="PROSITE" id="PS51273">
    <property type="entry name" value="GATASE_TYPE_1"/>
    <property type="match status" value="1"/>
</dbReference>
<evidence type="ECO:0000313" key="15">
    <source>
        <dbReference type="EMBL" id="TFZ08022.1"/>
    </source>
</evidence>
<feature type="domain" description="Carbamoyl-phosphate synthase small subunit N-terminal" evidence="14">
    <location>
        <begin position="10"/>
        <end position="140"/>
    </location>
</feature>
<dbReference type="InterPro" id="IPR006274">
    <property type="entry name" value="CarbamoylP_synth_ssu"/>
</dbReference>
<feature type="binding site" evidence="13">
    <location>
        <position position="324"/>
    </location>
    <ligand>
        <name>L-glutamine</name>
        <dbReference type="ChEBI" id="CHEBI:58359"/>
    </ligand>
</feature>
<organism evidence="15 16">
    <name type="scientific">Ramlibacter humi</name>
    <dbReference type="NCBI Taxonomy" id="2530451"/>
    <lineage>
        <taxon>Bacteria</taxon>
        <taxon>Pseudomonadati</taxon>
        <taxon>Pseudomonadota</taxon>
        <taxon>Betaproteobacteria</taxon>
        <taxon>Burkholderiales</taxon>
        <taxon>Comamonadaceae</taxon>
        <taxon>Ramlibacter</taxon>
    </lineage>
</organism>
<comment type="catalytic activity">
    <reaction evidence="12 13">
        <text>L-glutamine + H2O = L-glutamate + NH4(+)</text>
        <dbReference type="Rhea" id="RHEA:15889"/>
        <dbReference type="ChEBI" id="CHEBI:15377"/>
        <dbReference type="ChEBI" id="CHEBI:28938"/>
        <dbReference type="ChEBI" id="CHEBI:29985"/>
        <dbReference type="ChEBI" id="CHEBI:58359"/>
    </reaction>
</comment>
<dbReference type="SUPFAM" id="SSF52021">
    <property type="entry name" value="Carbamoyl phosphate synthetase, small subunit N-terminal domain"/>
    <property type="match status" value="1"/>
</dbReference>
<comment type="caution">
    <text evidence="15">The sequence shown here is derived from an EMBL/GenBank/DDBJ whole genome shotgun (WGS) entry which is preliminary data.</text>
</comment>
<gene>
    <name evidence="13 15" type="primary">carA</name>
    <name evidence="15" type="ORF">EZ216_02325</name>
</gene>
<evidence type="ECO:0000256" key="12">
    <source>
        <dbReference type="ARBA" id="ARBA00049285"/>
    </source>
</evidence>
<feature type="binding site" evidence="13">
    <location>
        <position position="323"/>
    </location>
    <ligand>
        <name>L-glutamine</name>
        <dbReference type="ChEBI" id="CHEBI:58359"/>
    </ligand>
</feature>